<reference evidence="1 2" key="1">
    <citation type="submission" date="2015-05" db="EMBL/GenBank/DDBJ databases">
        <title>Critical biogeochemical functions in the subsurface are associated with bacteria from new phyla and little studied lineages.</title>
        <authorList>
            <person name="Hug L.A."/>
            <person name="Thomas B.C."/>
            <person name="Sharon I."/>
            <person name="Brown C.T."/>
            <person name="Sharma R."/>
            <person name="Hettich R.L."/>
            <person name="Wilkins M.J."/>
            <person name="Williams K.H."/>
            <person name="Singh A."/>
            <person name="Banfield J.F."/>
        </authorList>
    </citation>
    <scope>NUCLEOTIDE SEQUENCE [LARGE SCALE GENOMIC DNA]</scope>
    <source>
        <strain evidence="1">CSP1-7</strain>
    </source>
</reference>
<dbReference type="AlphaFoldDB" id="A0A0T5ZYF4"/>
<dbReference type="EMBL" id="LDXK01000001">
    <property type="protein sequence ID" value="KRT67819.1"/>
    <property type="molecule type" value="Genomic_DNA"/>
</dbReference>
<proteinExistence type="predicted"/>
<protein>
    <submittedName>
        <fullName evidence="1">Uncharacterized protein</fullName>
    </submittedName>
</protein>
<evidence type="ECO:0000313" key="1">
    <source>
        <dbReference type="EMBL" id="KRT67819.1"/>
    </source>
</evidence>
<evidence type="ECO:0000313" key="2">
    <source>
        <dbReference type="Proteomes" id="UP000051297"/>
    </source>
</evidence>
<dbReference type="Proteomes" id="UP000051297">
    <property type="component" value="Unassembled WGS sequence"/>
</dbReference>
<organism evidence="1 2">
    <name type="scientific">candidate division WWE3 bacterium CSP1-7</name>
    <dbReference type="NCBI Taxonomy" id="1576480"/>
    <lineage>
        <taxon>Bacteria</taxon>
        <taxon>Katanobacteria</taxon>
    </lineage>
</organism>
<name>A0A0T5ZYF4_UNCKA</name>
<accession>A0A0T5ZYF4</accession>
<dbReference type="STRING" id="1576480.XU08_C0001G0230"/>
<sequence length="158" mass="17370">MRKFILGLALVLVLGGLAFGGYQLFLFIKNRQLATPPENEQPVQRCNFKEGTCVPVTATAETGQVRILVTVEGKPGSFIEVDLFTTPNPEDNLVAYVKISSQDGVALYEAVPAGTYYVFFNNSNFPEEFGEPEGLGPVGQKVVITKKQTQEVNLDLRR</sequence>
<gene>
    <name evidence="1" type="ORF">XU08_C0001G0230</name>
</gene>
<comment type="caution">
    <text evidence="1">The sequence shown here is derived from an EMBL/GenBank/DDBJ whole genome shotgun (WGS) entry which is preliminary data.</text>
</comment>